<sequence length="205" mass="22159">MFGQINSDDSGFKDYYPIAKRPYLSGGVGNNPYENIVFDAKPVVYYGIYNDIREALSKDTITPGDAIYISLQPQLRLYNENSKPVKTPSYKAFLGWQRILSTKNNNFFTAAFETGHYSNGQTGAAFSTEFEEGTDGGNAAYDAITDDTDLAAVLARAGTTELTSTGYDRADGVLTAEGTSQDDANDRAEFDAADPTFAGVSQLAA</sequence>
<protein>
    <submittedName>
        <fullName evidence="1">Uncharacterized protein</fullName>
    </submittedName>
</protein>
<comment type="caution">
    <text evidence="1">The sequence shown here is derived from an EMBL/GenBank/DDBJ whole genome shotgun (WGS) entry which is preliminary data.</text>
</comment>
<proteinExistence type="predicted"/>
<gene>
    <name evidence="1" type="ORF">LCGC14_2728240</name>
</gene>
<reference evidence="1" key="1">
    <citation type="journal article" date="2015" name="Nature">
        <title>Complex archaea that bridge the gap between prokaryotes and eukaryotes.</title>
        <authorList>
            <person name="Spang A."/>
            <person name="Saw J.H."/>
            <person name="Jorgensen S.L."/>
            <person name="Zaremba-Niedzwiedzka K."/>
            <person name="Martijn J."/>
            <person name="Lind A.E."/>
            <person name="van Eijk R."/>
            <person name="Schleper C."/>
            <person name="Guy L."/>
            <person name="Ettema T.J."/>
        </authorList>
    </citation>
    <scope>NUCLEOTIDE SEQUENCE</scope>
</reference>
<dbReference type="EMBL" id="LAZR01049319">
    <property type="protein sequence ID" value="KKK89922.1"/>
    <property type="molecule type" value="Genomic_DNA"/>
</dbReference>
<accession>A0A0F8Z837</accession>
<organism evidence="1">
    <name type="scientific">marine sediment metagenome</name>
    <dbReference type="NCBI Taxonomy" id="412755"/>
    <lineage>
        <taxon>unclassified sequences</taxon>
        <taxon>metagenomes</taxon>
        <taxon>ecological metagenomes</taxon>
    </lineage>
</organism>
<feature type="non-terminal residue" evidence="1">
    <location>
        <position position="205"/>
    </location>
</feature>
<name>A0A0F8Z837_9ZZZZ</name>
<evidence type="ECO:0000313" key="1">
    <source>
        <dbReference type="EMBL" id="KKK89922.1"/>
    </source>
</evidence>
<dbReference type="AlphaFoldDB" id="A0A0F8Z837"/>